<dbReference type="SUPFAM" id="SSF47240">
    <property type="entry name" value="Ferritin-like"/>
    <property type="match status" value="1"/>
</dbReference>
<dbReference type="Gene3D" id="1.20.1260.10">
    <property type="match status" value="1"/>
</dbReference>
<dbReference type="InterPro" id="IPR012347">
    <property type="entry name" value="Ferritin-like"/>
</dbReference>
<protein>
    <submittedName>
        <fullName evidence="1">Uncharacterized protein</fullName>
    </submittedName>
</protein>
<gene>
    <name evidence="1" type="ORF">A0123_02694</name>
</gene>
<accession>A0A1B6VH70</accession>
<dbReference type="OrthoDB" id="7273732at2"/>
<proteinExistence type="predicted"/>
<dbReference type="EMBL" id="LUTU01000014">
    <property type="protein sequence ID" value="OAJ66562.1"/>
    <property type="molecule type" value="Genomic_DNA"/>
</dbReference>
<dbReference type="PATRIC" id="fig|38307.3.peg.2812"/>
<dbReference type="RefSeq" id="WP_064275196.1">
    <property type="nucleotide sequence ID" value="NZ_LUTU01000014.1"/>
</dbReference>
<dbReference type="InterPro" id="IPR009078">
    <property type="entry name" value="Ferritin-like_SF"/>
</dbReference>
<dbReference type="AlphaFoldDB" id="A0A1B6VH70"/>
<dbReference type="Pfam" id="PF05974">
    <property type="entry name" value="DUF892"/>
    <property type="match status" value="1"/>
</dbReference>
<reference evidence="1 2" key="1">
    <citation type="submission" date="2016-03" db="EMBL/GenBank/DDBJ databases">
        <title>Draft genome sequence of Gluconobacter cerinus strain CECT 9110.</title>
        <authorList>
            <person name="Sainz F."/>
            <person name="Mas A."/>
            <person name="Torija M.J."/>
        </authorList>
    </citation>
    <scope>NUCLEOTIDE SEQUENCE [LARGE SCALE GENOMIC DNA]</scope>
    <source>
        <strain evidence="1 2">CECT 9110</strain>
    </source>
</reference>
<dbReference type="InterPro" id="IPR010287">
    <property type="entry name" value="DUF892_YciF-like"/>
</dbReference>
<sequence length="168" mass="18624">MAGRTKSAETTALDIYLERLQDHLAIETKAIETVLSELPFCERYGSVSAQMEQDLILRRKHVSDITALLSRHGRQTPAAHETVSSILSTVSSLLSTGEESNLLKNVLTDVSYRAHQIASLNMLAILADRLGFSSDLSLLERLRNEETASTDKLQQNLPVIVAQYLAHH</sequence>
<evidence type="ECO:0000313" key="2">
    <source>
        <dbReference type="Proteomes" id="UP000077786"/>
    </source>
</evidence>
<name>A0A1B6VH70_9PROT</name>
<organism evidence="1 2">
    <name type="scientific">Gluconobacter cerinus</name>
    <dbReference type="NCBI Taxonomy" id="38307"/>
    <lineage>
        <taxon>Bacteria</taxon>
        <taxon>Pseudomonadati</taxon>
        <taxon>Pseudomonadota</taxon>
        <taxon>Alphaproteobacteria</taxon>
        <taxon>Acetobacterales</taxon>
        <taxon>Acetobacteraceae</taxon>
        <taxon>Gluconobacter</taxon>
    </lineage>
</organism>
<dbReference type="Proteomes" id="UP000077786">
    <property type="component" value="Unassembled WGS sequence"/>
</dbReference>
<comment type="caution">
    <text evidence="1">The sequence shown here is derived from an EMBL/GenBank/DDBJ whole genome shotgun (WGS) entry which is preliminary data.</text>
</comment>
<evidence type="ECO:0000313" key="1">
    <source>
        <dbReference type="EMBL" id="OAJ66562.1"/>
    </source>
</evidence>